<proteinExistence type="predicted"/>
<keyword evidence="1" id="KW-0812">Transmembrane</keyword>
<evidence type="ECO:0000313" key="2">
    <source>
        <dbReference type="EMBL" id="PTV93432.1"/>
    </source>
</evidence>
<sequence length="380" mass="43114">MSRKQFVTYLLIILTLVMIVDIRYVRSDNHLFEGFITESIEELIEMEGAVFQNNFDSDSIKAEKDGTLNLGAEFLAENEELSSFYLKNDFGSIDLRGTDNQEITIDYTLKVHAEDTEAAEEFIKDLEVIYNLEGEEIQIALNKSQTATPDLINVVEIDYQISVPRELKAELSNKYGSLNVAELESELEASNRYGSTDIDKINGPAVVSLDYGEAEISNLGSSLDLETAYTENTVRNIAGEFQLESAYGFNRLENIESDLIIDSRYGGAEISRAKDVEVNSRYTGFSFEDISGKITADIEYGDLRLRNISDLDLELRYADCTIERLRDYELYNYDLRVEYGNIEADLGGVNYDNQEELSYQGAEAEYEILIRSEYGDIEIR</sequence>
<gene>
    <name evidence="3" type="ORF">C7957_11831</name>
    <name evidence="2" type="ORF">C8C76_14119</name>
</gene>
<dbReference type="EMBL" id="SNXX01000018">
    <property type="protein sequence ID" value="TDP91232.1"/>
    <property type="molecule type" value="Genomic_DNA"/>
</dbReference>
<evidence type="ECO:0000313" key="4">
    <source>
        <dbReference type="Proteomes" id="UP000244089"/>
    </source>
</evidence>
<dbReference type="RefSeq" id="WP_108142315.1">
    <property type="nucleotide sequence ID" value="NZ_QAXS01000041.1"/>
</dbReference>
<comment type="caution">
    <text evidence="2">The sequence shown here is derived from an EMBL/GenBank/DDBJ whole genome shotgun (WGS) entry which is preliminary data.</text>
</comment>
<accession>A0A2T5RG75</accession>
<reference evidence="2 4" key="1">
    <citation type="submission" date="2018-04" db="EMBL/GenBank/DDBJ databases">
        <title>Subsurface microbial communities from deep shales in Ohio and West Virginia, USA.</title>
        <authorList>
            <person name="Wrighton K."/>
        </authorList>
    </citation>
    <scope>NUCLEOTIDE SEQUENCE [LARGE SCALE GENOMIC DNA]</scope>
    <source>
        <strain evidence="3 5">MSL 7</strain>
        <strain evidence="2 4">WC1</strain>
    </source>
</reference>
<dbReference type="AlphaFoldDB" id="A0A2T5RG75"/>
<feature type="transmembrane region" description="Helical" evidence="1">
    <location>
        <begin position="6"/>
        <end position="25"/>
    </location>
</feature>
<dbReference type="OrthoDB" id="2112630at2"/>
<dbReference type="EMBL" id="QAXS01000041">
    <property type="protein sequence ID" value="PTV93432.1"/>
    <property type="molecule type" value="Genomic_DNA"/>
</dbReference>
<evidence type="ECO:0000313" key="5">
    <source>
        <dbReference type="Proteomes" id="UP000295176"/>
    </source>
</evidence>
<keyword evidence="1" id="KW-1133">Transmembrane helix</keyword>
<protein>
    <submittedName>
        <fullName evidence="2">Putative adhesin</fullName>
    </submittedName>
</protein>
<evidence type="ECO:0000313" key="3">
    <source>
        <dbReference type="EMBL" id="TDP91232.1"/>
    </source>
</evidence>
<organism evidence="2 4">
    <name type="scientific">Halanaerobium saccharolyticum</name>
    <dbReference type="NCBI Taxonomy" id="43595"/>
    <lineage>
        <taxon>Bacteria</taxon>
        <taxon>Bacillati</taxon>
        <taxon>Bacillota</taxon>
        <taxon>Clostridia</taxon>
        <taxon>Halanaerobiales</taxon>
        <taxon>Halanaerobiaceae</taxon>
        <taxon>Halanaerobium</taxon>
    </lineage>
</organism>
<evidence type="ECO:0000256" key="1">
    <source>
        <dbReference type="SAM" id="Phobius"/>
    </source>
</evidence>
<keyword evidence="1" id="KW-0472">Membrane</keyword>
<dbReference type="Proteomes" id="UP000295176">
    <property type="component" value="Unassembled WGS sequence"/>
</dbReference>
<dbReference type="Proteomes" id="UP000244089">
    <property type="component" value="Unassembled WGS sequence"/>
</dbReference>
<name>A0A2T5RG75_9FIRM</name>